<dbReference type="Gene3D" id="1.10.10.2910">
    <property type="match status" value="1"/>
</dbReference>
<dbReference type="RefSeq" id="WP_083212526.1">
    <property type="nucleotide sequence ID" value="NZ_CP049206.1"/>
</dbReference>
<accession>A0AAE7UPF1</accession>
<evidence type="ECO:0000313" key="4">
    <source>
        <dbReference type="Proteomes" id="UP000663912"/>
    </source>
</evidence>
<evidence type="ECO:0000313" key="5">
    <source>
        <dbReference type="Proteomes" id="UP000822331"/>
    </source>
</evidence>
<dbReference type="Proteomes" id="UP000663912">
    <property type="component" value="Chromosome 1"/>
</dbReference>
<evidence type="ECO:0000313" key="3">
    <source>
        <dbReference type="EMBL" id="QTF99216.1"/>
    </source>
</evidence>
<dbReference type="Proteomes" id="UP000822331">
    <property type="component" value="Unassembled WGS sequence"/>
</dbReference>
<dbReference type="InterPro" id="IPR010359">
    <property type="entry name" value="IrrE_HExxH"/>
</dbReference>
<gene>
    <name evidence="2" type="ORF">G6L72_08600</name>
    <name evidence="3" type="ORF">G6M88_01825</name>
</gene>
<evidence type="ECO:0000259" key="1">
    <source>
        <dbReference type="Pfam" id="PF06114"/>
    </source>
</evidence>
<dbReference type="AlphaFoldDB" id="A0AAE7UPF1"/>
<keyword evidence="5" id="KW-1185">Reference proteome</keyword>
<evidence type="ECO:0000313" key="2">
    <source>
        <dbReference type="EMBL" id="NTF36767.1"/>
    </source>
</evidence>
<reference evidence="2 5" key="1">
    <citation type="journal article" date="2020" name="Science">
        <title>Unexpected conservation and global transmission of agrobacterial virulence plasmids.</title>
        <authorList>
            <person name="Weisberg A.J."/>
            <person name="Davis E.W. 2nd"/>
            <person name="Tabima J."/>
            <person name="Belcher M.S."/>
            <person name="Miller M."/>
            <person name="Kuo C.H."/>
            <person name="Loper J.E."/>
            <person name="Grunwald N.J."/>
            <person name="Putnam M.L."/>
            <person name="Chang J.H."/>
        </authorList>
    </citation>
    <scope>NUCLEOTIDE SEQUENCE [LARGE SCALE GENOMIC DNA]</scope>
    <source>
        <strain evidence="2 5">A19/93</strain>
    </source>
</reference>
<dbReference type="Pfam" id="PF06114">
    <property type="entry name" value="Peptidase_M78"/>
    <property type="match status" value="1"/>
</dbReference>
<proteinExistence type="predicted"/>
<name>A0AAE7UPF1_9HYPH</name>
<dbReference type="EMBL" id="JAAMCP010000005">
    <property type="protein sequence ID" value="NTF36767.1"/>
    <property type="molecule type" value="Genomic_DNA"/>
</dbReference>
<protein>
    <submittedName>
        <fullName evidence="3">ImmA/IrrE family metallo-endopeptidase</fullName>
    </submittedName>
</protein>
<organism evidence="3 4">
    <name type="scientific">Agrobacterium rubi</name>
    <dbReference type="NCBI Taxonomy" id="28099"/>
    <lineage>
        <taxon>Bacteria</taxon>
        <taxon>Pseudomonadati</taxon>
        <taxon>Pseudomonadota</taxon>
        <taxon>Alphaproteobacteria</taxon>
        <taxon>Hyphomicrobiales</taxon>
        <taxon>Rhizobiaceae</taxon>
        <taxon>Rhizobium/Agrobacterium group</taxon>
        <taxon>Agrobacterium</taxon>
    </lineage>
</organism>
<feature type="domain" description="IrrE N-terminal-like" evidence="1">
    <location>
        <begin position="93"/>
        <end position="150"/>
    </location>
</feature>
<reference evidence="3" key="2">
    <citation type="submission" date="2020-02" db="EMBL/GenBank/DDBJ databases">
        <title>Unexpected conservation and global transmission of agrobacterial virulence plasmids.</title>
        <authorList>
            <person name="Weisberg A.J."/>
            <person name="Davis E.W. II"/>
            <person name="Tabima J.R."/>
            <person name="Belcher M.S."/>
            <person name="Miller M."/>
            <person name="Kuo C.-H."/>
            <person name="Loper J.E."/>
            <person name="Grunwald N.J."/>
            <person name="Putnam M.L."/>
            <person name="Chang J.H."/>
        </authorList>
    </citation>
    <scope>NUCLEOTIDE SEQUENCE</scope>
    <source>
        <strain evidence="3">W2/73</strain>
    </source>
</reference>
<dbReference type="KEGG" id="arui:G6M88_01825"/>
<dbReference type="EMBL" id="CP049206">
    <property type="protein sequence ID" value="QTF99216.1"/>
    <property type="molecule type" value="Genomic_DNA"/>
</dbReference>
<sequence>MATDVFIREGLNSRKMAEVAEKYRNQFDVVHVELVDIISIIEFKLPELFAGFRLLIKPTINFVDFAVSEPHNNCIIVREDIYDGACQGDAFCRFVLAHELGHFLLHSSKPRSLHKSPENYDTKISNMSSVESAEKQADMFARHFLAPLHLAFRHRENPEYLSEITGVSLDIAKGNISLSKRIEMRDLIYNKIHI</sequence>